<accession>A0A0D7KDH3</accession>
<dbReference type="PATRIC" id="fig|80878.5.peg.937"/>
<feature type="region of interest" description="Disordered" evidence="1">
    <location>
        <begin position="251"/>
        <end position="272"/>
    </location>
</feature>
<dbReference type="STRING" id="80878.RP29_00745"/>
<feature type="compositionally biased region" description="Gly residues" evidence="1">
    <location>
        <begin position="255"/>
        <end position="272"/>
    </location>
</feature>
<proteinExistence type="predicted"/>
<evidence type="ECO:0000313" key="4">
    <source>
        <dbReference type="Proteomes" id="UP000032566"/>
    </source>
</evidence>
<dbReference type="Proteomes" id="UP000032566">
    <property type="component" value="Unassembled WGS sequence"/>
</dbReference>
<feature type="transmembrane region" description="Helical" evidence="2">
    <location>
        <begin position="12"/>
        <end position="32"/>
    </location>
</feature>
<evidence type="ECO:0000256" key="2">
    <source>
        <dbReference type="SAM" id="Phobius"/>
    </source>
</evidence>
<dbReference type="RefSeq" id="WP_044394839.1">
    <property type="nucleotide sequence ID" value="NZ_JXYQ01000002.1"/>
</dbReference>
<keyword evidence="2" id="KW-1133">Transmembrane helix</keyword>
<name>A0A0D7KDH3_9BURK</name>
<protein>
    <submittedName>
        <fullName evidence="3">Uncharacterized protein</fullName>
    </submittedName>
</protein>
<sequence>MTKTEIALLRWGQLPMFAAIVGWILGFVGVAAGLWRPQWYWVLYFIATVAMTALCIQQTNAARERYIREAPLPRFLQRKLREAYPQLSAKDGELVERGLRQFFLACLRSRQFVAMPSQAVDVLWHEFILHTQAYKRWCTHALGRFLHHTPAEALGRKGMHNDGLRRAWFWACKEESIDPKAPSRLPLLFALDAKFAIPNGFHYVPDCRLTGAQSSSAANSSSGGCGGSPYCGTDFSDGSYSGSSGDFGGADCSDGSGGDGGGDGGGCGGGGD</sequence>
<keyword evidence="2" id="KW-0812">Transmembrane</keyword>
<evidence type="ECO:0000313" key="3">
    <source>
        <dbReference type="EMBL" id="KJA12426.1"/>
    </source>
</evidence>
<evidence type="ECO:0000256" key="1">
    <source>
        <dbReference type="SAM" id="MobiDB-lite"/>
    </source>
</evidence>
<dbReference type="OrthoDB" id="278697at2"/>
<keyword evidence="2" id="KW-0472">Membrane</keyword>
<comment type="caution">
    <text evidence="3">The sequence shown here is derived from an EMBL/GenBank/DDBJ whole genome shotgun (WGS) entry which is preliminary data.</text>
</comment>
<dbReference type="AlphaFoldDB" id="A0A0D7KDH3"/>
<keyword evidence="4" id="KW-1185">Reference proteome</keyword>
<gene>
    <name evidence="3" type="ORF">RP29_00745</name>
</gene>
<feature type="transmembrane region" description="Helical" evidence="2">
    <location>
        <begin position="38"/>
        <end position="56"/>
    </location>
</feature>
<reference evidence="3 4" key="1">
    <citation type="submission" date="2014-12" db="EMBL/GenBank/DDBJ databases">
        <title>Isolation of bacteria from lake water.</title>
        <authorList>
            <person name="Sheng K.-Y."/>
            <person name="Chin P.-S."/>
            <person name="Chan K.-G."/>
            <person name="Tan G.S."/>
        </authorList>
    </citation>
    <scope>NUCLEOTIDE SEQUENCE [LARGE SCALE GENOMIC DNA]</scope>
    <source>
        <strain evidence="3 4">KY4</strain>
    </source>
</reference>
<organism evidence="3 4">
    <name type="scientific">Acidovorax temperans</name>
    <dbReference type="NCBI Taxonomy" id="80878"/>
    <lineage>
        <taxon>Bacteria</taxon>
        <taxon>Pseudomonadati</taxon>
        <taxon>Pseudomonadota</taxon>
        <taxon>Betaproteobacteria</taxon>
        <taxon>Burkholderiales</taxon>
        <taxon>Comamonadaceae</taxon>
        <taxon>Acidovorax</taxon>
    </lineage>
</organism>
<dbReference type="EMBL" id="JXYQ01000002">
    <property type="protein sequence ID" value="KJA12426.1"/>
    <property type="molecule type" value="Genomic_DNA"/>
</dbReference>